<proteinExistence type="predicted"/>
<dbReference type="AlphaFoldDB" id="A0A225EDX6"/>
<dbReference type="Pfam" id="PF02482">
    <property type="entry name" value="Ribosomal_S30AE"/>
    <property type="match status" value="1"/>
</dbReference>
<name>A0A225EDX6_9BACT</name>
<reference evidence="3" key="1">
    <citation type="submission" date="2017-06" db="EMBL/GenBank/DDBJ databases">
        <title>Genome analysis of Fimbriiglobus ruber SP5, the first member of the order Planctomycetales with confirmed chitinolytic capability.</title>
        <authorList>
            <person name="Ravin N.V."/>
            <person name="Rakitin A.L."/>
            <person name="Ivanova A.A."/>
            <person name="Beletsky A.V."/>
            <person name="Kulichevskaya I.S."/>
            <person name="Mardanov A.V."/>
            <person name="Dedysh S.N."/>
        </authorList>
    </citation>
    <scope>NUCLEOTIDE SEQUENCE [LARGE SCALE GENOMIC DNA]</scope>
    <source>
        <strain evidence="3">SP5</strain>
    </source>
</reference>
<organism evidence="2 3">
    <name type="scientific">Fimbriiglobus ruber</name>
    <dbReference type="NCBI Taxonomy" id="1908690"/>
    <lineage>
        <taxon>Bacteria</taxon>
        <taxon>Pseudomonadati</taxon>
        <taxon>Planctomycetota</taxon>
        <taxon>Planctomycetia</taxon>
        <taxon>Gemmatales</taxon>
        <taxon>Gemmataceae</taxon>
        <taxon>Fimbriiglobus</taxon>
    </lineage>
</organism>
<sequence length="111" mass="12456">MQVKVSARHGHLSGEHQAEISARAEKLLHYFDRLTFIEVTVDLQHEAKKVVEIIATAEHKHEFIGHADGADVLVALGAAVDKVVHQIKHYKERLQDHRRDPSHGGHNGIKP</sequence>
<keyword evidence="3" id="KW-1185">Reference proteome</keyword>
<dbReference type="OrthoDB" id="276526at2"/>
<dbReference type="InterPro" id="IPR003489">
    <property type="entry name" value="RHF/RaiA"/>
</dbReference>
<dbReference type="Gene3D" id="3.30.160.100">
    <property type="entry name" value="Ribosome hibernation promotion factor-like"/>
    <property type="match status" value="1"/>
</dbReference>
<protein>
    <submittedName>
        <fullName evidence="2">Putative sigma-54 modulation protein</fullName>
    </submittedName>
</protein>
<dbReference type="EMBL" id="NIDE01000001">
    <property type="protein sequence ID" value="OWK46517.1"/>
    <property type="molecule type" value="Genomic_DNA"/>
</dbReference>
<feature type="compositionally biased region" description="Basic and acidic residues" evidence="1">
    <location>
        <begin position="92"/>
        <end position="103"/>
    </location>
</feature>
<accession>A0A225EDX6</accession>
<evidence type="ECO:0000256" key="1">
    <source>
        <dbReference type="SAM" id="MobiDB-lite"/>
    </source>
</evidence>
<dbReference type="InterPro" id="IPR036567">
    <property type="entry name" value="RHF-like"/>
</dbReference>
<dbReference type="RefSeq" id="WP_088251732.1">
    <property type="nucleotide sequence ID" value="NZ_NIDE01000001.1"/>
</dbReference>
<comment type="caution">
    <text evidence="2">The sequence shown here is derived from an EMBL/GenBank/DDBJ whole genome shotgun (WGS) entry which is preliminary data.</text>
</comment>
<evidence type="ECO:0000313" key="2">
    <source>
        <dbReference type="EMBL" id="OWK46517.1"/>
    </source>
</evidence>
<gene>
    <name evidence="2" type="ORF">FRUB_00216</name>
</gene>
<dbReference type="Proteomes" id="UP000214646">
    <property type="component" value="Unassembled WGS sequence"/>
</dbReference>
<feature type="region of interest" description="Disordered" evidence="1">
    <location>
        <begin position="92"/>
        <end position="111"/>
    </location>
</feature>
<dbReference type="SUPFAM" id="SSF69754">
    <property type="entry name" value="Ribosome binding protein Y (YfiA homologue)"/>
    <property type="match status" value="1"/>
</dbReference>
<evidence type="ECO:0000313" key="3">
    <source>
        <dbReference type="Proteomes" id="UP000214646"/>
    </source>
</evidence>